<dbReference type="GO" id="GO:0005385">
    <property type="term" value="F:zinc ion transmembrane transporter activity"/>
    <property type="evidence" value="ECO:0007669"/>
    <property type="project" value="TreeGrafter"/>
</dbReference>
<keyword evidence="7" id="KW-0732">Signal</keyword>
<dbReference type="GO" id="GO:0030003">
    <property type="term" value="P:intracellular monoatomic cation homeostasis"/>
    <property type="evidence" value="ECO:0007669"/>
    <property type="project" value="TreeGrafter"/>
</dbReference>
<dbReference type="InterPro" id="IPR003689">
    <property type="entry name" value="ZIP"/>
</dbReference>
<keyword evidence="5 6" id="KW-0472">Membrane</keyword>
<keyword evidence="8" id="KW-1185">Reference proteome</keyword>
<reference evidence="8" key="1">
    <citation type="submission" date="2012-04" db="EMBL/GenBank/DDBJ databases">
        <title>The Genome Sequence of Loa loa.</title>
        <authorList>
            <consortium name="The Broad Institute Genome Sequencing Platform"/>
            <consortium name="Broad Institute Genome Sequencing Center for Infectious Disease"/>
            <person name="Nutman T.B."/>
            <person name="Fink D.L."/>
            <person name="Russ C."/>
            <person name="Young S."/>
            <person name="Zeng Q."/>
            <person name="Gargeya S."/>
            <person name="Alvarado L."/>
            <person name="Berlin A."/>
            <person name="Chapman S.B."/>
            <person name="Chen Z."/>
            <person name="Freedman E."/>
            <person name="Gellesch M."/>
            <person name="Goldberg J."/>
            <person name="Griggs A."/>
            <person name="Gujja S."/>
            <person name="Heilman E.R."/>
            <person name="Heiman D."/>
            <person name="Howarth C."/>
            <person name="Mehta T."/>
            <person name="Neiman D."/>
            <person name="Pearson M."/>
            <person name="Roberts A."/>
            <person name="Saif S."/>
            <person name="Shea T."/>
            <person name="Shenoy N."/>
            <person name="Sisk P."/>
            <person name="Stolte C."/>
            <person name="Sykes S."/>
            <person name="White J."/>
            <person name="Yandava C."/>
            <person name="Haas B."/>
            <person name="Henn M.R."/>
            <person name="Nusbaum C."/>
            <person name="Birren B."/>
        </authorList>
    </citation>
    <scope>NUCLEOTIDE SEQUENCE [LARGE SCALE GENOMIC DNA]</scope>
</reference>
<dbReference type="eggNOG" id="KOG2693">
    <property type="taxonomic scope" value="Eukaryota"/>
</dbReference>
<protein>
    <submittedName>
        <fullName evidence="9">Zinc/iron permease</fullName>
    </submittedName>
</protein>
<evidence type="ECO:0000256" key="6">
    <source>
        <dbReference type="SAM" id="Phobius"/>
    </source>
</evidence>
<dbReference type="InterPro" id="IPR050799">
    <property type="entry name" value="ZIP_Transporter"/>
</dbReference>
<evidence type="ECO:0000256" key="7">
    <source>
        <dbReference type="SAM" id="SignalP"/>
    </source>
</evidence>
<comment type="similarity">
    <text evidence="2">Belongs to the ZIP transporter (TC 2.A.5) family.</text>
</comment>
<evidence type="ECO:0000256" key="5">
    <source>
        <dbReference type="ARBA" id="ARBA00023136"/>
    </source>
</evidence>
<evidence type="ECO:0000313" key="9">
    <source>
        <dbReference type="WBParaSite" id="EN70_2589"/>
    </source>
</evidence>
<feature type="chain" id="PRO_5009310064" evidence="7">
    <location>
        <begin position="20"/>
        <end position="237"/>
    </location>
</feature>
<keyword evidence="4 6" id="KW-1133">Transmembrane helix</keyword>
<evidence type="ECO:0000256" key="4">
    <source>
        <dbReference type="ARBA" id="ARBA00022989"/>
    </source>
</evidence>
<name>A0A1I7VHE9_LOALO</name>
<dbReference type="GO" id="GO:0140410">
    <property type="term" value="F:monoatomic cation:bicarbonate symporter activity"/>
    <property type="evidence" value="ECO:0007669"/>
    <property type="project" value="TreeGrafter"/>
</dbReference>
<keyword evidence="3 6" id="KW-0812">Transmembrane</keyword>
<sequence length="237" mass="25487">MTAVIGAVYILYTLEFISASSIWKENSETTEVMQNSAVPQNTWSDCEIGSKKSINNNGCGHHHGAISGIANEPVVMCGLKSAAFVIIFGDAIHNFIDGIAIGASFVISNPVGIATSIAVACHELPHELGDFAVLIESGLSIRRAMFLNFLSSLTAYGGLFLGLAAISVDSAVEILLAITAGMFLYVAWLDMLIHLKKESTSTNDKWHTTLLLQNIGFIAGFLIMFIIGWYEEALAKL</sequence>
<feature type="signal peptide" evidence="7">
    <location>
        <begin position="1"/>
        <end position="19"/>
    </location>
</feature>
<reference evidence="9" key="2">
    <citation type="submission" date="2016-11" db="UniProtKB">
        <authorList>
            <consortium name="WormBaseParasite"/>
        </authorList>
    </citation>
    <scope>IDENTIFICATION</scope>
</reference>
<evidence type="ECO:0000256" key="3">
    <source>
        <dbReference type="ARBA" id="ARBA00022692"/>
    </source>
</evidence>
<dbReference type="Proteomes" id="UP000095285">
    <property type="component" value="Unassembled WGS sequence"/>
</dbReference>
<proteinExistence type="inferred from homology"/>
<evidence type="ECO:0000256" key="2">
    <source>
        <dbReference type="ARBA" id="ARBA00006939"/>
    </source>
</evidence>
<feature type="transmembrane region" description="Helical" evidence="6">
    <location>
        <begin position="207"/>
        <end position="230"/>
    </location>
</feature>
<dbReference type="PANTHER" id="PTHR12191">
    <property type="entry name" value="SOLUTE CARRIER FAMILY 39"/>
    <property type="match status" value="1"/>
</dbReference>
<feature type="transmembrane region" description="Helical" evidence="6">
    <location>
        <begin position="174"/>
        <end position="195"/>
    </location>
</feature>
<dbReference type="WBParaSite" id="EN70_2589">
    <property type="protein sequence ID" value="EN70_2589"/>
    <property type="gene ID" value="EN70_2589"/>
</dbReference>
<feature type="transmembrane region" description="Helical" evidence="6">
    <location>
        <begin position="146"/>
        <end position="168"/>
    </location>
</feature>
<dbReference type="PANTHER" id="PTHR12191:SF37">
    <property type="entry name" value="ZINC TRANSPORTER FOI"/>
    <property type="match status" value="1"/>
</dbReference>
<accession>A0A1I7VHE9</accession>
<dbReference type="GO" id="GO:0071578">
    <property type="term" value="P:zinc ion import across plasma membrane"/>
    <property type="evidence" value="ECO:0007669"/>
    <property type="project" value="TreeGrafter"/>
</dbReference>
<evidence type="ECO:0000256" key="1">
    <source>
        <dbReference type="ARBA" id="ARBA00004141"/>
    </source>
</evidence>
<dbReference type="Pfam" id="PF02535">
    <property type="entry name" value="Zip"/>
    <property type="match status" value="1"/>
</dbReference>
<evidence type="ECO:0000313" key="8">
    <source>
        <dbReference type="Proteomes" id="UP000095285"/>
    </source>
</evidence>
<dbReference type="GO" id="GO:0005886">
    <property type="term" value="C:plasma membrane"/>
    <property type="evidence" value="ECO:0007669"/>
    <property type="project" value="TreeGrafter"/>
</dbReference>
<dbReference type="AlphaFoldDB" id="A0A1I7VHE9"/>
<comment type="subcellular location">
    <subcellularLocation>
        <location evidence="1">Membrane</location>
        <topology evidence="1">Multi-pass membrane protein</topology>
    </subcellularLocation>
</comment>
<organism evidence="8 9">
    <name type="scientific">Loa loa</name>
    <name type="common">Eye worm</name>
    <name type="synonym">Filaria loa</name>
    <dbReference type="NCBI Taxonomy" id="7209"/>
    <lineage>
        <taxon>Eukaryota</taxon>
        <taxon>Metazoa</taxon>
        <taxon>Ecdysozoa</taxon>
        <taxon>Nematoda</taxon>
        <taxon>Chromadorea</taxon>
        <taxon>Rhabditida</taxon>
        <taxon>Spirurina</taxon>
        <taxon>Spiruromorpha</taxon>
        <taxon>Filarioidea</taxon>
        <taxon>Onchocercidae</taxon>
        <taxon>Loa</taxon>
    </lineage>
</organism>